<dbReference type="STRING" id="147375.BXP28_22275"/>
<keyword evidence="1" id="KW-0472">Membrane</keyword>
<evidence type="ECO:0000256" key="1">
    <source>
        <dbReference type="SAM" id="Phobius"/>
    </source>
</evidence>
<name>A0A2L1TZ15_9BACL</name>
<reference evidence="4" key="1">
    <citation type="submission" date="2017-02" db="EMBL/GenBank/DDBJ databases">
        <title>Delineation of Paenibacillus larvae strains originating from foulbrood outbreaks.</title>
        <authorList>
            <person name="Beims H."/>
            <person name="Bunk B."/>
            <person name="Sproeer C."/>
            <person name="Mohr K.I."/>
            <person name="Pradella S."/>
            <person name="Guenther G."/>
            <person name="Rohde M."/>
            <person name="von der Ohe W."/>
            <person name="Steinert M."/>
        </authorList>
    </citation>
    <scope>NUCLEOTIDE SEQUENCE [LARGE SCALE GENOMIC DNA]</scope>
    <source>
        <strain evidence="4">Eric_III</strain>
    </source>
</reference>
<keyword evidence="2" id="KW-0732">Signal</keyword>
<sequence precursor="true">MIGKMKKALILFMSFTLLCISLGIHASVADAQPQEDFFVNEGFYELQTVLSAIEYIPDAVVAQGEEKTVEWLTQHTGMKVIVKEGNLQFLPKLLPSFSIPSCISAIGLSILTVGFPFTKILKVKKAIDALGGTVKFVKAFSQSYQLYKSYGYSTTTAVQKAIRSIGGSLKSDLYYALLDFFNINNILGNCT</sequence>
<gene>
    <name evidence="3" type="ORF">ERICIII_01737</name>
</gene>
<dbReference type="AlphaFoldDB" id="A0A2L1TZ15"/>
<dbReference type="Proteomes" id="UP000239833">
    <property type="component" value="Chromosome"/>
</dbReference>
<keyword evidence="1" id="KW-1133">Transmembrane helix</keyword>
<dbReference type="RefSeq" id="WP_077997294.1">
    <property type="nucleotide sequence ID" value="NZ_CP019655.1"/>
</dbReference>
<accession>A0A2L1TZ15</accession>
<keyword evidence="1" id="KW-0812">Transmembrane</keyword>
<evidence type="ECO:0000313" key="3">
    <source>
        <dbReference type="EMBL" id="AVF25915.1"/>
    </source>
</evidence>
<organism evidence="3 4">
    <name type="scientific">Paenibacillus larvae subsp. larvae</name>
    <dbReference type="NCBI Taxonomy" id="147375"/>
    <lineage>
        <taxon>Bacteria</taxon>
        <taxon>Bacillati</taxon>
        <taxon>Bacillota</taxon>
        <taxon>Bacilli</taxon>
        <taxon>Bacillales</taxon>
        <taxon>Paenibacillaceae</taxon>
        <taxon>Paenibacillus</taxon>
    </lineage>
</organism>
<dbReference type="GeneID" id="64218504"/>
<feature type="signal peptide" evidence="2">
    <location>
        <begin position="1"/>
        <end position="26"/>
    </location>
</feature>
<proteinExistence type="predicted"/>
<dbReference type="EMBL" id="CP019655">
    <property type="protein sequence ID" value="AVF25915.1"/>
    <property type="molecule type" value="Genomic_DNA"/>
</dbReference>
<feature type="transmembrane region" description="Helical" evidence="1">
    <location>
        <begin position="97"/>
        <end position="117"/>
    </location>
</feature>
<feature type="chain" id="PRO_5039201362" evidence="2">
    <location>
        <begin position="27"/>
        <end position="191"/>
    </location>
</feature>
<protein>
    <submittedName>
        <fullName evidence="3">Uncharacterized protein</fullName>
    </submittedName>
</protein>
<evidence type="ECO:0000313" key="4">
    <source>
        <dbReference type="Proteomes" id="UP000239833"/>
    </source>
</evidence>
<evidence type="ECO:0000256" key="2">
    <source>
        <dbReference type="SAM" id="SignalP"/>
    </source>
</evidence>